<accession>A0A8B3FA76</accession>
<comment type="caution">
    <text evidence="1">The sequence shown here is derived from an EMBL/GenBank/DDBJ whole genome shotgun (WGS) entry which is preliminary data.</text>
</comment>
<dbReference type="Pfam" id="PF05069">
    <property type="entry name" value="Phage_tail_S"/>
    <property type="match status" value="1"/>
</dbReference>
<gene>
    <name evidence="1" type="ORF">C5E00_10560</name>
</gene>
<evidence type="ECO:0000313" key="2">
    <source>
        <dbReference type="Proteomes" id="UP000269665"/>
    </source>
</evidence>
<dbReference type="InterPro" id="IPR006522">
    <property type="entry name" value="Phage_virion_morphogenesis"/>
</dbReference>
<dbReference type="AlphaFoldDB" id="A0A8B3FA76"/>
<dbReference type="EMBL" id="PSZG01000001">
    <property type="protein sequence ID" value="RKO77195.1"/>
    <property type="molecule type" value="Genomic_DNA"/>
</dbReference>
<evidence type="ECO:0000313" key="1">
    <source>
        <dbReference type="EMBL" id="RKO77195.1"/>
    </source>
</evidence>
<evidence type="ECO:0008006" key="3">
    <source>
        <dbReference type="Google" id="ProtNLM"/>
    </source>
</evidence>
<dbReference type="Proteomes" id="UP000269665">
    <property type="component" value="Unassembled WGS sequence"/>
</dbReference>
<dbReference type="RefSeq" id="WP_121331517.1">
    <property type="nucleotide sequence ID" value="NZ_PSZG01000001.1"/>
</dbReference>
<protein>
    <recommendedName>
        <fullName evidence="3">Phage virion morphogenesis protein</fullName>
    </recommendedName>
</protein>
<proteinExistence type="predicted"/>
<name>A0A8B3FA76_PECPM</name>
<organism evidence="1 2">
    <name type="scientific">Pectobacterium parmentieri</name>
    <dbReference type="NCBI Taxonomy" id="1905730"/>
    <lineage>
        <taxon>Bacteria</taxon>
        <taxon>Pseudomonadati</taxon>
        <taxon>Pseudomonadota</taxon>
        <taxon>Gammaproteobacteria</taxon>
        <taxon>Enterobacterales</taxon>
        <taxon>Pectobacteriaceae</taxon>
        <taxon>Pectobacterium</taxon>
    </lineage>
</organism>
<reference evidence="1 2" key="1">
    <citation type="journal article" date="2018" name="BMC Genomics">
        <title>High genomic variability in the plant pathogenic bacterium Pectobacterium parmentieri deciphered from de novo assembled complete genomes.</title>
        <authorList>
            <person name="Zoledowska S."/>
            <person name="Motyka-Pomagruk A."/>
            <person name="Sledz W."/>
            <person name="Mengoni A."/>
            <person name="Lojkowska E."/>
        </authorList>
    </citation>
    <scope>NUCLEOTIDE SEQUENCE [LARGE SCALE GENOMIC DNA]</scope>
    <source>
        <strain evidence="1 2">IFB5626</strain>
    </source>
</reference>
<sequence length="225" mass="25446">MITGQLNAAQARAIRERLARLDLTPPKRRRLLWRVAKYGVIAAAKRHVKQQRSPDGTAWTPRKTRRRGKMLRNMPKLLHIREMPEIDAVRIYLHGGGYRNGNRPVPAGVVGYGQQNGMRVTVNRRQAIQQNDAGQGDPATLRQAKRLRKLGYKTRNGKKWRKPGYAEIQATLTKRKAGAIIRSMEGRPPKASWSVDVPNREFLGISQDDLNTALEKQIQAIGYGT</sequence>